<dbReference type="SUPFAM" id="SSF47413">
    <property type="entry name" value="lambda repressor-like DNA-binding domains"/>
    <property type="match status" value="1"/>
</dbReference>
<keyword evidence="3" id="KW-1185">Reference proteome</keyword>
<dbReference type="InterPro" id="IPR010982">
    <property type="entry name" value="Lambda_DNA-bd_dom_sf"/>
</dbReference>
<feature type="domain" description="HigA2-like helix-turn-helix" evidence="1">
    <location>
        <begin position="14"/>
        <end position="89"/>
    </location>
</feature>
<sequence>MTRQRFSSVWDAISDTPQEAENMKARAVLMRAINDRLDEFDWSQSTAGANLGLTQPRVSDLRRGKLGKFSLDALMDIAKKVGLTVELKITVDEKCGA</sequence>
<dbReference type="Pfam" id="PF13744">
    <property type="entry name" value="HTH_37"/>
    <property type="match status" value="1"/>
</dbReference>
<organism evidence="2 3">
    <name type="scientific">Nocardia macrotermitis</name>
    <dbReference type="NCBI Taxonomy" id="2585198"/>
    <lineage>
        <taxon>Bacteria</taxon>
        <taxon>Bacillati</taxon>
        <taxon>Actinomycetota</taxon>
        <taxon>Actinomycetes</taxon>
        <taxon>Mycobacteriales</taxon>
        <taxon>Nocardiaceae</taxon>
        <taxon>Nocardia</taxon>
    </lineage>
</organism>
<dbReference type="InterPro" id="IPR001387">
    <property type="entry name" value="Cro/C1-type_HTH"/>
</dbReference>
<dbReference type="AlphaFoldDB" id="A0A7K0CZI6"/>
<gene>
    <name evidence="2" type="ORF">NRB20_19620</name>
</gene>
<dbReference type="RefSeq" id="WP_153409572.1">
    <property type="nucleotide sequence ID" value="NZ_WEGK01000003.1"/>
</dbReference>
<evidence type="ECO:0000313" key="3">
    <source>
        <dbReference type="Proteomes" id="UP000438448"/>
    </source>
</evidence>
<name>A0A7K0CZI6_9NOCA</name>
<dbReference type="InterPro" id="IPR039554">
    <property type="entry name" value="HigA2-like_HTH"/>
</dbReference>
<dbReference type="OrthoDB" id="9788479at2"/>
<reference evidence="2 3" key="1">
    <citation type="submission" date="2019-10" db="EMBL/GenBank/DDBJ databases">
        <title>Nocardia macrotermitis sp. nov. and Nocardia aurantia sp. nov., isolated from the gut of fungus growing-termite Macrotermes natalensis.</title>
        <authorList>
            <person name="Benndorf R."/>
            <person name="Schwitalla J."/>
            <person name="Martin K."/>
            <person name="De Beer W."/>
            <person name="Kaster A.-K."/>
            <person name="Vollmers J."/>
            <person name="Poulsen M."/>
            <person name="Beemelmanns C."/>
        </authorList>
    </citation>
    <scope>NUCLEOTIDE SEQUENCE [LARGE SCALE GENOMIC DNA]</scope>
    <source>
        <strain evidence="2 3">RB20</strain>
    </source>
</reference>
<dbReference type="GO" id="GO:0003677">
    <property type="term" value="F:DNA binding"/>
    <property type="evidence" value="ECO:0007669"/>
    <property type="project" value="InterPro"/>
</dbReference>
<accession>A0A7K0CZI6</accession>
<dbReference type="EMBL" id="WEGK01000003">
    <property type="protein sequence ID" value="MQY18878.1"/>
    <property type="molecule type" value="Genomic_DNA"/>
</dbReference>
<dbReference type="Proteomes" id="UP000438448">
    <property type="component" value="Unassembled WGS sequence"/>
</dbReference>
<comment type="caution">
    <text evidence="2">The sequence shown here is derived from an EMBL/GenBank/DDBJ whole genome shotgun (WGS) entry which is preliminary data.</text>
</comment>
<dbReference type="CDD" id="cd00093">
    <property type="entry name" value="HTH_XRE"/>
    <property type="match status" value="1"/>
</dbReference>
<evidence type="ECO:0000259" key="1">
    <source>
        <dbReference type="Pfam" id="PF13744"/>
    </source>
</evidence>
<dbReference type="Gene3D" id="1.10.260.40">
    <property type="entry name" value="lambda repressor-like DNA-binding domains"/>
    <property type="match status" value="1"/>
</dbReference>
<proteinExistence type="predicted"/>
<protein>
    <recommendedName>
        <fullName evidence="1">HigA2-like helix-turn-helix domain-containing protein</fullName>
    </recommendedName>
</protein>
<evidence type="ECO:0000313" key="2">
    <source>
        <dbReference type="EMBL" id="MQY18878.1"/>
    </source>
</evidence>